<reference evidence="3" key="1">
    <citation type="submission" date="2016-10" db="EMBL/GenBank/DDBJ databases">
        <authorList>
            <person name="Varghese N."/>
            <person name="Submissions S."/>
        </authorList>
    </citation>
    <scope>NUCLEOTIDE SEQUENCE [LARGE SCALE GENOMIC DNA]</scope>
    <source>
        <strain evidence="3">DSM 45413</strain>
    </source>
</reference>
<dbReference type="Gene3D" id="3.20.20.30">
    <property type="entry name" value="Luciferase-like domain"/>
    <property type="match status" value="2"/>
</dbReference>
<sequence>MRSWGIWRVERDWTPESAAELEALGFDTLWIGGSRDNALRTAELLLAATRYLTVATGILNVWSTDADAVARSFHRLDERFPGRFLLGVGSGHREAFQDTYTRPYTAVSRYLDRLDAHDVPPERRILAALGDRMVGLAAARSRGAHPYLVTPAHTAHARELLGPAVYLAPEQKVVLDRDPVTARSIGRPVVAEPYLRLANYRNSLRTLGYTDAQMDHGGSDSLIDDLVVHGEPDTVRARLEAHVEHGADHVAVQLLMHPGRDPLEEFRELAAVLDLRPDSGPPDRVQG</sequence>
<protein>
    <submittedName>
        <fullName evidence="2">Probable F420-dependent oxidoreductase, MSMEG_4141 family</fullName>
    </submittedName>
</protein>
<dbReference type="InterPro" id="IPR050766">
    <property type="entry name" value="Bact_Lucif_Oxidored"/>
</dbReference>
<proteinExistence type="predicted"/>
<dbReference type="Pfam" id="PF00296">
    <property type="entry name" value="Bac_luciferase"/>
    <property type="match status" value="1"/>
</dbReference>
<accession>A0A1H8QSX9</accession>
<evidence type="ECO:0000313" key="3">
    <source>
        <dbReference type="Proteomes" id="UP000198960"/>
    </source>
</evidence>
<dbReference type="InterPro" id="IPR019922">
    <property type="entry name" value="Lucif-like_OxRdatse_MSMEG_4141"/>
</dbReference>
<dbReference type="GO" id="GO:0016705">
    <property type="term" value="F:oxidoreductase activity, acting on paired donors, with incorporation or reduction of molecular oxygen"/>
    <property type="evidence" value="ECO:0007669"/>
    <property type="project" value="InterPro"/>
</dbReference>
<dbReference type="NCBIfam" id="TIGR03620">
    <property type="entry name" value="F420_MSMEG_4141"/>
    <property type="match status" value="1"/>
</dbReference>
<dbReference type="PANTHER" id="PTHR30137">
    <property type="entry name" value="LUCIFERASE-LIKE MONOOXYGENASE"/>
    <property type="match status" value="1"/>
</dbReference>
<evidence type="ECO:0000313" key="2">
    <source>
        <dbReference type="EMBL" id="SEO56954.1"/>
    </source>
</evidence>
<dbReference type="SUPFAM" id="SSF51679">
    <property type="entry name" value="Bacterial luciferase-like"/>
    <property type="match status" value="1"/>
</dbReference>
<dbReference type="Proteomes" id="UP000198960">
    <property type="component" value="Unassembled WGS sequence"/>
</dbReference>
<dbReference type="InterPro" id="IPR011251">
    <property type="entry name" value="Luciferase-like_dom"/>
</dbReference>
<name>A0A1H8QSX9_9ACTN</name>
<dbReference type="AlphaFoldDB" id="A0A1H8QSX9"/>
<organism evidence="2 3">
    <name type="scientific">Trujillonella endophytica</name>
    <dbReference type="NCBI Taxonomy" id="673521"/>
    <lineage>
        <taxon>Bacteria</taxon>
        <taxon>Bacillati</taxon>
        <taxon>Actinomycetota</taxon>
        <taxon>Actinomycetes</taxon>
        <taxon>Geodermatophilales</taxon>
        <taxon>Geodermatophilaceae</taxon>
        <taxon>Trujillonella</taxon>
    </lineage>
</organism>
<dbReference type="GO" id="GO:0005829">
    <property type="term" value="C:cytosol"/>
    <property type="evidence" value="ECO:0007669"/>
    <property type="project" value="TreeGrafter"/>
</dbReference>
<gene>
    <name evidence="2" type="ORF">SAMN05660991_00766</name>
</gene>
<dbReference type="STRING" id="673521.SAMN05660991_00766"/>
<feature type="domain" description="Luciferase-like" evidence="1">
    <location>
        <begin position="16"/>
        <end position="102"/>
    </location>
</feature>
<keyword evidence="3" id="KW-1185">Reference proteome</keyword>
<dbReference type="EMBL" id="FOEE01000002">
    <property type="protein sequence ID" value="SEO56954.1"/>
    <property type="molecule type" value="Genomic_DNA"/>
</dbReference>
<dbReference type="InterPro" id="IPR036661">
    <property type="entry name" value="Luciferase-like_sf"/>
</dbReference>
<dbReference type="PANTHER" id="PTHR30137:SF18">
    <property type="entry name" value="CONSERVED PROTEIN"/>
    <property type="match status" value="1"/>
</dbReference>
<evidence type="ECO:0000259" key="1">
    <source>
        <dbReference type="Pfam" id="PF00296"/>
    </source>
</evidence>